<feature type="compositionally biased region" description="Basic and acidic residues" evidence="1">
    <location>
        <begin position="78"/>
        <end position="90"/>
    </location>
</feature>
<name>A0A378JRP3_9GAMM</name>
<proteinExistence type="predicted"/>
<evidence type="ECO:0000256" key="1">
    <source>
        <dbReference type="SAM" id="MobiDB-lite"/>
    </source>
</evidence>
<dbReference type="EMBL" id="UGOD01000001">
    <property type="protein sequence ID" value="STX52903.1"/>
    <property type="molecule type" value="Genomic_DNA"/>
</dbReference>
<dbReference type="OrthoDB" id="5648648at2"/>
<evidence type="ECO:0000313" key="3">
    <source>
        <dbReference type="Proteomes" id="UP000254794"/>
    </source>
</evidence>
<protein>
    <submittedName>
        <fullName evidence="2">Coiled-coil protein</fullName>
    </submittedName>
</protein>
<evidence type="ECO:0000313" key="2">
    <source>
        <dbReference type="EMBL" id="STX52903.1"/>
    </source>
</evidence>
<dbReference type="RefSeq" id="WP_115332424.1">
    <property type="nucleotide sequence ID" value="NZ_CAAAHP010000003.1"/>
</dbReference>
<dbReference type="Proteomes" id="UP000254794">
    <property type="component" value="Unassembled WGS sequence"/>
</dbReference>
<organism evidence="2 3">
    <name type="scientific">Legionella busanensis</name>
    <dbReference type="NCBI Taxonomy" id="190655"/>
    <lineage>
        <taxon>Bacteria</taxon>
        <taxon>Pseudomonadati</taxon>
        <taxon>Pseudomonadota</taxon>
        <taxon>Gammaproteobacteria</taxon>
        <taxon>Legionellales</taxon>
        <taxon>Legionellaceae</taxon>
        <taxon>Legionella</taxon>
    </lineage>
</organism>
<accession>A0A378JRP3</accession>
<gene>
    <name evidence="2" type="ORF">NCTC13316_03029</name>
</gene>
<keyword evidence="3" id="KW-1185">Reference proteome</keyword>
<feature type="region of interest" description="Disordered" evidence="1">
    <location>
        <begin position="69"/>
        <end position="90"/>
    </location>
</feature>
<dbReference type="AlphaFoldDB" id="A0A378JRP3"/>
<sequence>MTIFLKIIRDHLINELTDYMGNSSAADKSFFNRISQSLSAGRESTLSTKKRAIASQLLHTLNNLNPSIPALPKAPDTNLKEKDKESKLQSDKTEISLAPDNLDESILIGEKTFQDKAIAEQIIKLLTDAKDEAKKICDALNYDEGTFGPLILDNVKVINKFLEKLTDMQLQDVLDDSDPYNKFCFHMASYLFKNTLAELHSSTLDKITNNPKITNSRKLTREKEELVKEMIKTCKEDLDVLNKNHSKYRQHRQKCVLDNIGELKRRNVDKVNEYGINVSVPITFAFFSTLNINAPKLGPEAGTLNNCLTLAENEIRMENLGQLVENNTSSVNTLSL</sequence>
<reference evidence="2 3" key="1">
    <citation type="submission" date="2018-06" db="EMBL/GenBank/DDBJ databases">
        <authorList>
            <consortium name="Pathogen Informatics"/>
            <person name="Doyle S."/>
        </authorList>
    </citation>
    <scope>NUCLEOTIDE SEQUENCE [LARGE SCALE GENOMIC DNA]</scope>
    <source>
        <strain evidence="2 3">NCTC13316</strain>
    </source>
</reference>